<evidence type="ECO:0000313" key="6">
    <source>
        <dbReference type="EMBL" id="TCJ12674.1"/>
    </source>
</evidence>
<dbReference type="EC" id="3.1.1.61" evidence="2"/>
<feature type="active site" evidence="4">
    <location>
        <position position="40"/>
    </location>
</feature>
<evidence type="ECO:0000259" key="5">
    <source>
        <dbReference type="PROSITE" id="PS50122"/>
    </source>
</evidence>
<evidence type="ECO:0000256" key="4">
    <source>
        <dbReference type="PROSITE-ProRule" id="PRU00050"/>
    </source>
</evidence>
<dbReference type="OrthoDB" id="1524092at2"/>
<dbReference type="Gene3D" id="3.40.50.180">
    <property type="entry name" value="Methylesterase CheB, C-terminal domain"/>
    <property type="match status" value="1"/>
</dbReference>
<feature type="domain" description="CheB-type methylesterase" evidence="5">
    <location>
        <begin position="1"/>
        <end position="187"/>
    </location>
</feature>
<evidence type="ECO:0000313" key="7">
    <source>
        <dbReference type="Proteomes" id="UP000295334"/>
    </source>
</evidence>
<dbReference type="RefSeq" id="WP_131450431.1">
    <property type="nucleotide sequence ID" value="NZ_SJZI01000050.1"/>
</dbReference>
<evidence type="ECO:0000256" key="3">
    <source>
        <dbReference type="ARBA" id="ARBA00048267"/>
    </source>
</evidence>
<accession>A0A4R1B3N4</accession>
<dbReference type="GO" id="GO:0008984">
    <property type="term" value="F:protein-glutamate methylesterase activity"/>
    <property type="evidence" value="ECO:0007669"/>
    <property type="project" value="UniProtKB-EC"/>
</dbReference>
<dbReference type="EMBL" id="SJZI01000050">
    <property type="protein sequence ID" value="TCJ12674.1"/>
    <property type="molecule type" value="Genomic_DNA"/>
</dbReference>
<dbReference type="CDD" id="cd16433">
    <property type="entry name" value="CheB"/>
    <property type="match status" value="1"/>
</dbReference>
<sequence length="187" mass="19484">MAQDGMILAIGGSAGSLEVLLQVFPLLRRGLPFPIVVITHRASQESVLAELLSSRTELPVREAEDKDVLQPGAIMVAPPGYHLLVEADGSLSLDCSEKIHYSRPSIDVTFETIADSYGSRAVGLLLSGANHDGVAGLGLIRAAGGGAWAQDPATAQVAFMPQGAVDRGFADRILKPGEMADAINALG</sequence>
<dbReference type="PROSITE" id="PS50122">
    <property type="entry name" value="CHEB"/>
    <property type="match status" value="1"/>
</dbReference>
<proteinExistence type="predicted"/>
<feature type="active site" evidence="4">
    <location>
        <position position="13"/>
    </location>
</feature>
<dbReference type="PANTHER" id="PTHR42872:SF6">
    <property type="entry name" value="PROTEIN-GLUTAMATE METHYLESTERASE_PROTEIN-GLUTAMINE GLUTAMINASE"/>
    <property type="match status" value="1"/>
</dbReference>
<dbReference type="GO" id="GO:0005737">
    <property type="term" value="C:cytoplasm"/>
    <property type="evidence" value="ECO:0007669"/>
    <property type="project" value="InterPro"/>
</dbReference>
<dbReference type="AlphaFoldDB" id="A0A4R1B3N4"/>
<keyword evidence="4" id="KW-0145">Chemotaxis</keyword>
<evidence type="ECO:0000256" key="2">
    <source>
        <dbReference type="ARBA" id="ARBA00039140"/>
    </source>
</evidence>
<organism evidence="6 7">
    <name type="scientific">Flaviaesturariibacter flavus</name>
    <dbReference type="NCBI Taxonomy" id="2502780"/>
    <lineage>
        <taxon>Bacteria</taxon>
        <taxon>Pseudomonadati</taxon>
        <taxon>Bacteroidota</taxon>
        <taxon>Chitinophagia</taxon>
        <taxon>Chitinophagales</taxon>
        <taxon>Chitinophagaceae</taxon>
        <taxon>Flaviaestuariibacter</taxon>
    </lineage>
</organism>
<dbReference type="SUPFAM" id="SSF52738">
    <property type="entry name" value="Methylesterase CheB, C-terminal domain"/>
    <property type="match status" value="1"/>
</dbReference>
<keyword evidence="1 4" id="KW-0378">Hydrolase</keyword>
<keyword evidence="7" id="KW-1185">Reference proteome</keyword>
<reference evidence="6 7" key="1">
    <citation type="submission" date="2019-03" db="EMBL/GenBank/DDBJ databases">
        <authorList>
            <person name="Kim M.K.M."/>
        </authorList>
    </citation>
    <scope>NUCLEOTIDE SEQUENCE [LARGE SCALE GENOMIC DNA]</scope>
    <source>
        <strain evidence="6 7">17J68-12</strain>
    </source>
</reference>
<dbReference type="Proteomes" id="UP000295334">
    <property type="component" value="Unassembled WGS sequence"/>
</dbReference>
<feature type="active site" evidence="4">
    <location>
        <position position="132"/>
    </location>
</feature>
<comment type="catalytic activity">
    <reaction evidence="3">
        <text>[protein]-L-glutamate 5-O-methyl ester + H2O = L-glutamyl-[protein] + methanol + H(+)</text>
        <dbReference type="Rhea" id="RHEA:23236"/>
        <dbReference type="Rhea" id="RHEA-COMP:10208"/>
        <dbReference type="Rhea" id="RHEA-COMP:10311"/>
        <dbReference type="ChEBI" id="CHEBI:15377"/>
        <dbReference type="ChEBI" id="CHEBI:15378"/>
        <dbReference type="ChEBI" id="CHEBI:17790"/>
        <dbReference type="ChEBI" id="CHEBI:29973"/>
        <dbReference type="ChEBI" id="CHEBI:82795"/>
        <dbReference type="EC" id="3.1.1.61"/>
    </reaction>
</comment>
<evidence type="ECO:0000256" key="1">
    <source>
        <dbReference type="ARBA" id="ARBA00022801"/>
    </source>
</evidence>
<name>A0A4R1B3N4_9BACT</name>
<dbReference type="InterPro" id="IPR035909">
    <property type="entry name" value="CheB_C"/>
</dbReference>
<dbReference type="PANTHER" id="PTHR42872">
    <property type="entry name" value="PROTEIN-GLUTAMATE METHYLESTERASE/PROTEIN-GLUTAMINE GLUTAMINASE"/>
    <property type="match status" value="1"/>
</dbReference>
<dbReference type="GO" id="GO:0000156">
    <property type="term" value="F:phosphorelay response regulator activity"/>
    <property type="evidence" value="ECO:0007669"/>
    <property type="project" value="InterPro"/>
</dbReference>
<dbReference type="Pfam" id="PF01339">
    <property type="entry name" value="CheB_methylest"/>
    <property type="match status" value="1"/>
</dbReference>
<protein>
    <recommendedName>
        <fullName evidence="2">protein-glutamate methylesterase</fullName>
        <ecNumber evidence="2">3.1.1.61</ecNumber>
    </recommendedName>
</protein>
<dbReference type="InterPro" id="IPR000673">
    <property type="entry name" value="Sig_transdc_resp-reg_Me-estase"/>
</dbReference>
<gene>
    <name evidence="6" type="ORF">EPD60_15560</name>
</gene>
<comment type="caution">
    <text evidence="6">The sequence shown here is derived from an EMBL/GenBank/DDBJ whole genome shotgun (WGS) entry which is preliminary data.</text>
</comment>
<dbReference type="GO" id="GO:0006935">
    <property type="term" value="P:chemotaxis"/>
    <property type="evidence" value="ECO:0007669"/>
    <property type="project" value="UniProtKB-UniRule"/>
</dbReference>